<dbReference type="Gene3D" id="2.30.29.30">
    <property type="entry name" value="Pleckstrin-homology domain (PH domain)/Phosphotyrosine-binding domain (PTB)"/>
    <property type="match status" value="1"/>
</dbReference>
<evidence type="ECO:0000313" key="4">
    <source>
        <dbReference type="Proteomes" id="UP001476798"/>
    </source>
</evidence>
<keyword evidence="2" id="KW-1133">Transmembrane helix</keyword>
<dbReference type="InterPro" id="IPR011993">
    <property type="entry name" value="PH-like_dom_sf"/>
</dbReference>
<reference evidence="3 4" key="1">
    <citation type="submission" date="2021-06" db="EMBL/GenBank/DDBJ databases">
        <authorList>
            <person name="Palmer J.M."/>
        </authorList>
    </citation>
    <scope>NUCLEOTIDE SEQUENCE [LARGE SCALE GENOMIC DNA]</scope>
    <source>
        <strain evidence="3 4">GA_2019</strain>
        <tissue evidence="3">Muscle</tissue>
    </source>
</reference>
<protein>
    <recommendedName>
        <fullName evidence="5">GRAM domain-containing protein</fullName>
    </recommendedName>
</protein>
<gene>
    <name evidence="3" type="ORF">GOODEAATRI_014951</name>
</gene>
<comment type="caution">
    <text evidence="3">The sequence shown here is derived from an EMBL/GenBank/DDBJ whole genome shotgun (WGS) entry which is preliminary data.</text>
</comment>
<proteinExistence type="predicted"/>
<keyword evidence="2" id="KW-0472">Membrane</keyword>
<feature type="compositionally biased region" description="Low complexity" evidence="1">
    <location>
        <begin position="19"/>
        <end position="30"/>
    </location>
</feature>
<evidence type="ECO:0008006" key="5">
    <source>
        <dbReference type="Google" id="ProtNLM"/>
    </source>
</evidence>
<keyword evidence="2" id="KW-0812">Transmembrane</keyword>
<evidence type="ECO:0000256" key="1">
    <source>
        <dbReference type="SAM" id="MobiDB-lite"/>
    </source>
</evidence>
<dbReference type="SUPFAM" id="SSF50729">
    <property type="entry name" value="PH domain-like"/>
    <property type="match status" value="1"/>
</dbReference>
<evidence type="ECO:0000256" key="2">
    <source>
        <dbReference type="SAM" id="Phobius"/>
    </source>
</evidence>
<evidence type="ECO:0000313" key="3">
    <source>
        <dbReference type="EMBL" id="MEQ2181771.1"/>
    </source>
</evidence>
<feature type="region of interest" description="Disordered" evidence="1">
    <location>
        <begin position="1"/>
        <end position="30"/>
    </location>
</feature>
<organism evidence="3 4">
    <name type="scientific">Goodea atripinnis</name>
    <dbReference type="NCBI Taxonomy" id="208336"/>
    <lineage>
        <taxon>Eukaryota</taxon>
        <taxon>Metazoa</taxon>
        <taxon>Chordata</taxon>
        <taxon>Craniata</taxon>
        <taxon>Vertebrata</taxon>
        <taxon>Euteleostomi</taxon>
        <taxon>Actinopterygii</taxon>
        <taxon>Neopterygii</taxon>
        <taxon>Teleostei</taxon>
        <taxon>Neoteleostei</taxon>
        <taxon>Acanthomorphata</taxon>
        <taxon>Ovalentaria</taxon>
        <taxon>Atherinomorphae</taxon>
        <taxon>Cyprinodontiformes</taxon>
        <taxon>Goodeidae</taxon>
        <taxon>Goodea</taxon>
    </lineage>
</organism>
<dbReference type="Proteomes" id="UP001476798">
    <property type="component" value="Unassembled WGS sequence"/>
</dbReference>
<feature type="transmembrane region" description="Helical" evidence="2">
    <location>
        <begin position="148"/>
        <end position="170"/>
    </location>
</feature>
<sequence length="198" mass="21887">MEKKDGAKPIHSPWGSPTSSLSGSDAADSSAGSHVEWCKQLIAATLTSQISRTVQPDVLTRDSKISKRLSSWKSDDEELYFHEEYDLNFPSSALNRPTLGFGAPVKLSPNQVPLLPGETVQITVKDVMYICPFSGLITGTLTVTDYKLYFTSLIKVHVIFLVLLISYNVLFNRFQGSLQCLCSKLMSVCYHSGILLYS</sequence>
<keyword evidence="4" id="KW-1185">Reference proteome</keyword>
<name>A0ABV0PE69_9TELE</name>
<accession>A0ABV0PE69</accession>
<dbReference type="EMBL" id="JAHRIO010071046">
    <property type="protein sequence ID" value="MEQ2181771.1"/>
    <property type="molecule type" value="Genomic_DNA"/>
</dbReference>